<proteinExistence type="predicted"/>
<dbReference type="InterPro" id="IPR032314">
    <property type="entry name" value="DUF4845"/>
</dbReference>
<keyword evidence="3" id="KW-1185">Reference proteome</keyword>
<protein>
    <recommendedName>
        <fullName evidence="4">DUF4845 domain-containing protein</fullName>
    </recommendedName>
</protein>
<name>A0ABQ5YL62_9NEIS</name>
<gene>
    <name evidence="2" type="ORF">GCM10007907_32470</name>
</gene>
<evidence type="ECO:0000256" key="1">
    <source>
        <dbReference type="SAM" id="Phobius"/>
    </source>
</evidence>
<keyword evidence="1" id="KW-1133">Transmembrane helix</keyword>
<dbReference type="Proteomes" id="UP001156706">
    <property type="component" value="Unassembled WGS sequence"/>
</dbReference>
<keyword evidence="1" id="KW-0812">Transmembrane</keyword>
<evidence type="ECO:0000313" key="3">
    <source>
        <dbReference type="Proteomes" id="UP001156706"/>
    </source>
</evidence>
<feature type="transmembrane region" description="Helical" evidence="1">
    <location>
        <begin position="29"/>
        <end position="50"/>
    </location>
</feature>
<sequence>MAGSRMAPDKRDSRISENESMRKQKGLSLINLLAWGIILGGALILGLKLVPSYTEYFGVKSALKGIAKEKAGAPIAEIREAFERRATIENIQSLTSEDLDIVQDQSGTTISANYQRVIPLVGNASLVLDYSVEERGGSGGGE</sequence>
<organism evidence="2 3">
    <name type="scientific">Chitinimonas prasina</name>
    <dbReference type="NCBI Taxonomy" id="1434937"/>
    <lineage>
        <taxon>Bacteria</taxon>
        <taxon>Pseudomonadati</taxon>
        <taxon>Pseudomonadota</taxon>
        <taxon>Betaproteobacteria</taxon>
        <taxon>Neisseriales</taxon>
        <taxon>Chitinibacteraceae</taxon>
        <taxon>Chitinimonas</taxon>
    </lineage>
</organism>
<evidence type="ECO:0000313" key="2">
    <source>
        <dbReference type="EMBL" id="GLR14457.1"/>
    </source>
</evidence>
<evidence type="ECO:0008006" key="4">
    <source>
        <dbReference type="Google" id="ProtNLM"/>
    </source>
</evidence>
<comment type="caution">
    <text evidence="2">The sequence shown here is derived from an EMBL/GenBank/DDBJ whole genome shotgun (WGS) entry which is preliminary data.</text>
</comment>
<keyword evidence="1" id="KW-0472">Membrane</keyword>
<reference evidence="3" key="1">
    <citation type="journal article" date="2019" name="Int. J. Syst. Evol. Microbiol.">
        <title>The Global Catalogue of Microorganisms (GCM) 10K type strain sequencing project: providing services to taxonomists for standard genome sequencing and annotation.</title>
        <authorList>
            <consortium name="The Broad Institute Genomics Platform"/>
            <consortium name="The Broad Institute Genome Sequencing Center for Infectious Disease"/>
            <person name="Wu L."/>
            <person name="Ma J."/>
        </authorList>
    </citation>
    <scope>NUCLEOTIDE SEQUENCE [LARGE SCALE GENOMIC DNA]</scope>
    <source>
        <strain evidence="3">NBRC 110044</strain>
    </source>
</reference>
<dbReference type="Pfam" id="PF16137">
    <property type="entry name" value="DUF4845"/>
    <property type="match status" value="1"/>
</dbReference>
<accession>A0ABQ5YL62</accession>
<dbReference type="EMBL" id="BSOG01000004">
    <property type="protein sequence ID" value="GLR14457.1"/>
    <property type="molecule type" value="Genomic_DNA"/>
</dbReference>